<reference evidence="5 6" key="1">
    <citation type="submission" date="2024-09" db="EMBL/GenBank/DDBJ databases">
        <authorList>
            <person name="Sun Q."/>
            <person name="Mori K."/>
        </authorList>
    </citation>
    <scope>NUCLEOTIDE SEQUENCE [LARGE SCALE GENOMIC DNA]</scope>
    <source>
        <strain evidence="5 6">KCTC 22789</strain>
    </source>
</reference>
<comment type="caution">
    <text evidence="5">The sequence shown here is derived from an EMBL/GenBank/DDBJ whole genome shotgun (WGS) entry which is preliminary data.</text>
</comment>
<dbReference type="InterPro" id="IPR039422">
    <property type="entry name" value="MarR/SlyA-like"/>
</dbReference>
<proteinExistence type="predicted"/>
<name>A0ABV6IAF5_9RHOB</name>
<evidence type="ECO:0000256" key="1">
    <source>
        <dbReference type="ARBA" id="ARBA00023015"/>
    </source>
</evidence>
<dbReference type="PANTHER" id="PTHR33164:SF13">
    <property type="entry name" value="4-HYDROXYPHENYLACETATE CATABOLISM PROTEIN"/>
    <property type="match status" value="1"/>
</dbReference>
<evidence type="ECO:0000256" key="2">
    <source>
        <dbReference type="ARBA" id="ARBA00023125"/>
    </source>
</evidence>
<organism evidence="5 6">
    <name type="scientific">Paracoccus niistensis</name>
    <dbReference type="NCBI Taxonomy" id="632935"/>
    <lineage>
        <taxon>Bacteria</taxon>
        <taxon>Pseudomonadati</taxon>
        <taxon>Pseudomonadota</taxon>
        <taxon>Alphaproteobacteria</taxon>
        <taxon>Rhodobacterales</taxon>
        <taxon>Paracoccaceae</taxon>
        <taxon>Paracoccus</taxon>
    </lineage>
</organism>
<dbReference type="Proteomes" id="UP001589799">
    <property type="component" value="Unassembled WGS sequence"/>
</dbReference>
<feature type="domain" description="HTH marR-type" evidence="4">
    <location>
        <begin position="23"/>
        <end position="158"/>
    </location>
</feature>
<accession>A0ABV6IAF5</accession>
<dbReference type="InterPro" id="IPR036388">
    <property type="entry name" value="WH-like_DNA-bd_sf"/>
</dbReference>
<evidence type="ECO:0000259" key="4">
    <source>
        <dbReference type="PROSITE" id="PS50995"/>
    </source>
</evidence>
<evidence type="ECO:0000313" key="6">
    <source>
        <dbReference type="Proteomes" id="UP001589799"/>
    </source>
</evidence>
<protein>
    <submittedName>
        <fullName evidence="5">MarR family winged helix-turn-helix transcriptional regulator</fullName>
    </submittedName>
</protein>
<dbReference type="PROSITE" id="PS50995">
    <property type="entry name" value="HTH_MARR_2"/>
    <property type="match status" value="1"/>
</dbReference>
<dbReference type="InterPro" id="IPR011991">
    <property type="entry name" value="ArsR-like_HTH"/>
</dbReference>
<evidence type="ECO:0000256" key="3">
    <source>
        <dbReference type="ARBA" id="ARBA00023163"/>
    </source>
</evidence>
<dbReference type="Gene3D" id="1.10.10.10">
    <property type="entry name" value="Winged helix-like DNA-binding domain superfamily/Winged helix DNA-binding domain"/>
    <property type="match status" value="1"/>
</dbReference>
<dbReference type="PANTHER" id="PTHR33164">
    <property type="entry name" value="TRANSCRIPTIONAL REGULATOR, MARR FAMILY"/>
    <property type="match status" value="1"/>
</dbReference>
<keyword evidence="3" id="KW-0804">Transcription</keyword>
<sequence length="173" mass="19091">MNSRSASSAQDTAAVDALTAGLRNRLFFRLYQTANLLNKTGTRALEDHGVTTQQWAILGALADPRSQGGISVGDLAGLLMVSRQNLTGVLSRLEARGLITRTVDERDKRSRFICLTDEGLQRWAAMQPQINEFYQASLAEFSNSDIIAAMHYLEKLRNNFIALEQEQGGTESD</sequence>
<keyword evidence="6" id="KW-1185">Reference proteome</keyword>
<dbReference type="SUPFAM" id="SSF46785">
    <property type="entry name" value="Winged helix' DNA-binding domain"/>
    <property type="match status" value="1"/>
</dbReference>
<dbReference type="InterPro" id="IPR036390">
    <property type="entry name" value="WH_DNA-bd_sf"/>
</dbReference>
<dbReference type="PRINTS" id="PR00598">
    <property type="entry name" value="HTHMARR"/>
</dbReference>
<dbReference type="PROSITE" id="PS01117">
    <property type="entry name" value="HTH_MARR_1"/>
    <property type="match status" value="1"/>
</dbReference>
<keyword evidence="2" id="KW-0238">DNA-binding</keyword>
<dbReference type="EMBL" id="JBHLWE010000056">
    <property type="protein sequence ID" value="MFC0342445.1"/>
    <property type="molecule type" value="Genomic_DNA"/>
</dbReference>
<gene>
    <name evidence="5" type="ORF">ACFFII_16965</name>
</gene>
<evidence type="ECO:0000313" key="5">
    <source>
        <dbReference type="EMBL" id="MFC0342445.1"/>
    </source>
</evidence>
<dbReference type="CDD" id="cd00090">
    <property type="entry name" value="HTH_ARSR"/>
    <property type="match status" value="1"/>
</dbReference>
<keyword evidence="1" id="KW-0805">Transcription regulation</keyword>
<dbReference type="RefSeq" id="WP_377700052.1">
    <property type="nucleotide sequence ID" value="NZ_JBHLWE010000056.1"/>
</dbReference>
<dbReference type="SMART" id="SM00347">
    <property type="entry name" value="HTH_MARR"/>
    <property type="match status" value="1"/>
</dbReference>
<dbReference type="Pfam" id="PF12802">
    <property type="entry name" value="MarR_2"/>
    <property type="match status" value="1"/>
</dbReference>
<dbReference type="InterPro" id="IPR023187">
    <property type="entry name" value="Tscrpt_reg_MarR-type_CS"/>
</dbReference>
<dbReference type="InterPro" id="IPR000835">
    <property type="entry name" value="HTH_MarR-typ"/>
</dbReference>